<dbReference type="STRING" id="1336337.A0A3N4JZY4"/>
<dbReference type="Proteomes" id="UP000276215">
    <property type="component" value="Unassembled WGS sequence"/>
</dbReference>
<evidence type="ECO:0000256" key="1">
    <source>
        <dbReference type="ARBA" id="ARBA00001946"/>
    </source>
</evidence>
<comment type="similarity">
    <text evidence="2">Belongs to the TRAFAC class TrmE-Era-EngA-EngB-Septin-like GTPase superfamily. EngB GTPase family.</text>
</comment>
<comment type="cofactor">
    <cofactor evidence="1">
        <name>Mg(2+)</name>
        <dbReference type="ChEBI" id="CHEBI:18420"/>
    </cofactor>
</comment>
<keyword evidence="5" id="KW-0547">Nucleotide-binding</keyword>
<organism evidence="10 11">
    <name type="scientific">Choiromyces venosus 120613-1</name>
    <dbReference type="NCBI Taxonomy" id="1336337"/>
    <lineage>
        <taxon>Eukaryota</taxon>
        <taxon>Fungi</taxon>
        <taxon>Dikarya</taxon>
        <taxon>Ascomycota</taxon>
        <taxon>Pezizomycotina</taxon>
        <taxon>Pezizomycetes</taxon>
        <taxon>Pezizales</taxon>
        <taxon>Tuberaceae</taxon>
        <taxon>Choiromyces</taxon>
    </lineage>
</organism>
<dbReference type="PANTHER" id="PTHR46498">
    <property type="entry name" value="GTP-BINDING PROTEIN 8"/>
    <property type="match status" value="1"/>
</dbReference>
<evidence type="ECO:0000256" key="2">
    <source>
        <dbReference type="ARBA" id="ARBA00009638"/>
    </source>
</evidence>
<protein>
    <recommendedName>
        <fullName evidence="3">GTP-binding protein 8</fullName>
    </recommendedName>
</protein>
<keyword evidence="7" id="KW-0342">GTP-binding</keyword>
<evidence type="ECO:0000256" key="5">
    <source>
        <dbReference type="ARBA" id="ARBA00022741"/>
    </source>
</evidence>
<evidence type="ECO:0000256" key="7">
    <source>
        <dbReference type="ARBA" id="ARBA00023134"/>
    </source>
</evidence>
<keyword evidence="10" id="KW-0378">Hydrolase</keyword>
<dbReference type="Pfam" id="PF01926">
    <property type="entry name" value="MMR_HSR1"/>
    <property type="match status" value="1"/>
</dbReference>
<feature type="domain" description="EngB-type G" evidence="9">
    <location>
        <begin position="118"/>
        <end position="286"/>
    </location>
</feature>
<evidence type="ECO:0000313" key="10">
    <source>
        <dbReference type="EMBL" id="RPB03950.1"/>
    </source>
</evidence>
<evidence type="ECO:0000313" key="11">
    <source>
        <dbReference type="Proteomes" id="UP000276215"/>
    </source>
</evidence>
<dbReference type="AlphaFoldDB" id="A0A3N4JZY4"/>
<dbReference type="HAMAP" id="MF_00321">
    <property type="entry name" value="GTPase_EngB"/>
    <property type="match status" value="1"/>
</dbReference>
<name>A0A3N4JZY4_9PEZI</name>
<dbReference type="InterPro" id="IPR006073">
    <property type="entry name" value="GTP-bd"/>
</dbReference>
<dbReference type="PROSITE" id="PS51706">
    <property type="entry name" value="G_ENGB"/>
    <property type="match status" value="1"/>
</dbReference>
<dbReference type="OrthoDB" id="391988at2759"/>
<proteinExistence type="inferred from homology"/>
<evidence type="ECO:0000259" key="9">
    <source>
        <dbReference type="PROSITE" id="PS51706"/>
    </source>
</evidence>
<dbReference type="GO" id="GO:0005739">
    <property type="term" value="C:mitochondrion"/>
    <property type="evidence" value="ECO:0007669"/>
    <property type="project" value="TreeGrafter"/>
</dbReference>
<feature type="region of interest" description="Disordered" evidence="8">
    <location>
        <begin position="313"/>
        <end position="332"/>
    </location>
</feature>
<evidence type="ECO:0000256" key="3">
    <source>
        <dbReference type="ARBA" id="ARBA00015370"/>
    </source>
</evidence>
<sequence>MPPNICIPLTATITALRTLRTSTSISTSTSTHTRALSSPPTTCLIYPEPPRPKPTPKPKLNPTALLAKYTEHPTGSTYRWETPPPTSTQLGTAAKFFTRHEPKHIWSAAKFKRIEFGKAPEVAFLGRSNVGKSSLLNALLNRPLAYTSSKPGRTQLLNAYSVAAGRAVLLDMPGYGYNSREDWGVQVMKYLHRRRELRRAFLLIDAEHGFKSFDRLMVRMFAERGVAFQIVLSKVDRLRPDELAVKLLHARAVMQGDDGDLEDTLGGSVSAGLGEIIGTAADPAKKRRNRKIGINELRWSVMVAMGLDEEVDLKTGFDEPEPEPEGADDRWR</sequence>
<dbReference type="GO" id="GO:0005525">
    <property type="term" value="F:GTP binding"/>
    <property type="evidence" value="ECO:0007669"/>
    <property type="project" value="UniProtKB-KW"/>
</dbReference>
<reference evidence="10 11" key="1">
    <citation type="journal article" date="2018" name="Nat. Ecol. Evol.">
        <title>Pezizomycetes genomes reveal the molecular basis of ectomycorrhizal truffle lifestyle.</title>
        <authorList>
            <person name="Murat C."/>
            <person name="Payen T."/>
            <person name="Noel B."/>
            <person name="Kuo A."/>
            <person name="Morin E."/>
            <person name="Chen J."/>
            <person name="Kohler A."/>
            <person name="Krizsan K."/>
            <person name="Balestrini R."/>
            <person name="Da Silva C."/>
            <person name="Montanini B."/>
            <person name="Hainaut M."/>
            <person name="Levati E."/>
            <person name="Barry K.W."/>
            <person name="Belfiori B."/>
            <person name="Cichocki N."/>
            <person name="Clum A."/>
            <person name="Dockter R.B."/>
            <person name="Fauchery L."/>
            <person name="Guy J."/>
            <person name="Iotti M."/>
            <person name="Le Tacon F."/>
            <person name="Lindquist E.A."/>
            <person name="Lipzen A."/>
            <person name="Malagnac F."/>
            <person name="Mello A."/>
            <person name="Molinier V."/>
            <person name="Miyauchi S."/>
            <person name="Poulain J."/>
            <person name="Riccioni C."/>
            <person name="Rubini A."/>
            <person name="Sitrit Y."/>
            <person name="Splivallo R."/>
            <person name="Traeger S."/>
            <person name="Wang M."/>
            <person name="Zifcakova L."/>
            <person name="Wipf D."/>
            <person name="Zambonelli A."/>
            <person name="Paolocci F."/>
            <person name="Nowrousian M."/>
            <person name="Ottonello S."/>
            <person name="Baldrian P."/>
            <person name="Spatafora J.W."/>
            <person name="Henrissat B."/>
            <person name="Nagy L.G."/>
            <person name="Aury J.M."/>
            <person name="Wincker P."/>
            <person name="Grigoriev I.V."/>
            <person name="Bonfante P."/>
            <person name="Martin F.M."/>
        </authorList>
    </citation>
    <scope>NUCLEOTIDE SEQUENCE [LARGE SCALE GENOMIC DNA]</scope>
    <source>
        <strain evidence="10 11">120613-1</strain>
    </source>
</reference>
<evidence type="ECO:0000256" key="4">
    <source>
        <dbReference type="ARBA" id="ARBA00022723"/>
    </source>
</evidence>
<dbReference type="SUPFAM" id="SSF52540">
    <property type="entry name" value="P-loop containing nucleoside triphosphate hydrolases"/>
    <property type="match status" value="1"/>
</dbReference>
<dbReference type="InterPro" id="IPR019987">
    <property type="entry name" value="GTP-bd_ribosome_bio_YsxC"/>
</dbReference>
<dbReference type="GO" id="GO:0016787">
    <property type="term" value="F:hydrolase activity"/>
    <property type="evidence" value="ECO:0007669"/>
    <property type="project" value="UniProtKB-KW"/>
</dbReference>
<dbReference type="Gene3D" id="3.40.50.300">
    <property type="entry name" value="P-loop containing nucleotide triphosphate hydrolases"/>
    <property type="match status" value="1"/>
</dbReference>
<dbReference type="InterPro" id="IPR027417">
    <property type="entry name" value="P-loop_NTPase"/>
</dbReference>
<keyword evidence="6" id="KW-0460">Magnesium</keyword>
<accession>A0A3N4JZY4</accession>
<dbReference type="NCBIfam" id="TIGR03598">
    <property type="entry name" value="GTPase_YsxC"/>
    <property type="match status" value="1"/>
</dbReference>
<dbReference type="InterPro" id="IPR052279">
    <property type="entry name" value="EngB_GTPase"/>
</dbReference>
<keyword evidence="11" id="KW-1185">Reference proteome</keyword>
<gene>
    <name evidence="10" type="ORF">L873DRAFT_1668356</name>
</gene>
<evidence type="ECO:0000256" key="8">
    <source>
        <dbReference type="SAM" id="MobiDB-lite"/>
    </source>
</evidence>
<dbReference type="GO" id="GO:0046872">
    <property type="term" value="F:metal ion binding"/>
    <property type="evidence" value="ECO:0007669"/>
    <property type="project" value="UniProtKB-KW"/>
</dbReference>
<dbReference type="EMBL" id="ML120360">
    <property type="protein sequence ID" value="RPB03950.1"/>
    <property type="molecule type" value="Genomic_DNA"/>
</dbReference>
<dbReference type="PANTHER" id="PTHR46498:SF1">
    <property type="entry name" value="GTP-BINDING PROTEIN 8"/>
    <property type="match status" value="1"/>
</dbReference>
<evidence type="ECO:0000256" key="6">
    <source>
        <dbReference type="ARBA" id="ARBA00022842"/>
    </source>
</evidence>
<keyword evidence="4" id="KW-0479">Metal-binding</keyword>
<dbReference type="CDD" id="cd01876">
    <property type="entry name" value="YihA_EngB"/>
    <property type="match status" value="1"/>
</dbReference>
<dbReference type="InterPro" id="IPR030393">
    <property type="entry name" value="G_ENGB_dom"/>
</dbReference>